<feature type="compositionally biased region" description="Polar residues" evidence="1">
    <location>
        <begin position="12"/>
        <end position="32"/>
    </location>
</feature>
<proteinExistence type="predicted"/>
<organism evidence="2 3">
    <name type="scientific">Mytilus coruscus</name>
    <name type="common">Sea mussel</name>
    <dbReference type="NCBI Taxonomy" id="42192"/>
    <lineage>
        <taxon>Eukaryota</taxon>
        <taxon>Metazoa</taxon>
        <taxon>Spiralia</taxon>
        <taxon>Lophotrochozoa</taxon>
        <taxon>Mollusca</taxon>
        <taxon>Bivalvia</taxon>
        <taxon>Autobranchia</taxon>
        <taxon>Pteriomorphia</taxon>
        <taxon>Mytilida</taxon>
        <taxon>Mytiloidea</taxon>
        <taxon>Mytilidae</taxon>
        <taxon>Mytilinae</taxon>
        <taxon>Mytilus</taxon>
    </lineage>
</organism>
<sequence length="151" mass="16852">MKMVTASDVDISVTSTAETPTSEMSTSYSTNGETKKEQTTTDAVPWIVSTVASIAAMGMPHPYKEIQHQPILCPPTQQTEIQFITTQQPAMFTASTGTKRPQNNDVNLDNMKKTKITAHYQYEDVTPPSQDEIVENIPPEILDDFYYTPFN</sequence>
<gene>
    <name evidence="2" type="ORF">MCOR_49491</name>
</gene>
<protein>
    <submittedName>
        <fullName evidence="2">Uncharacterized protein</fullName>
    </submittedName>
</protein>
<dbReference type="Proteomes" id="UP000507470">
    <property type="component" value="Unassembled WGS sequence"/>
</dbReference>
<feature type="region of interest" description="Disordered" evidence="1">
    <location>
        <begin position="1"/>
        <end position="40"/>
    </location>
</feature>
<evidence type="ECO:0000313" key="3">
    <source>
        <dbReference type="Proteomes" id="UP000507470"/>
    </source>
</evidence>
<keyword evidence="3" id="KW-1185">Reference proteome</keyword>
<name>A0A6J8ECZ6_MYTCO</name>
<evidence type="ECO:0000256" key="1">
    <source>
        <dbReference type="SAM" id="MobiDB-lite"/>
    </source>
</evidence>
<evidence type="ECO:0000313" key="2">
    <source>
        <dbReference type="EMBL" id="CAC5416921.1"/>
    </source>
</evidence>
<reference evidence="2 3" key="1">
    <citation type="submission" date="2020-06" db="EMBL/GenBank/DDBJ databases">
        <authorList>
            <person name="Li R."/>
            <person name="Bekaert M."/>
        </authorList>
    </citation>
    <scope>NUCLEOTIDE SEQUENCE [LARGE SCALE GENOMIC DNA]</scope>
    <source>
        <strain evidence="3">wild</strain>
    </source>
</reference>
<accession>A0A6J8ECZ6</accession>
<dbReference type="AlphaFoldDB" id="A0A6J8ECZ6"/>
<dbReference type="EMBL" id="CACVKT020008723">
    <property type="protein sequence ID" value="CAC5416921.1"/>
    <property type="molecule type" value="Genomic_DNA"/>
</dbReference>